<dbReference type="EC" id="1.8.4.10" evidence="4"/>
<keyword evidence="2 4" id="KW-0560">Oxidoreductase</keyword>
<keyword evidence="4" id="KW-0411">Iron-sulfur</keyword>
<comment type="pathway">
    <text evidence="3 4">Sulfur metabolism; hydrogen sulfide biosynthesis; sulfite from sulfate.</text>
</comment>
<dbReference type="AlphaFoldDB" id="A0A1M6GJ69"/>
<dbReference type="InterPro" id="IPR014729">
    <property type="entry name" value="Rossmann-like_a/b/a_fold"/>
</dbReference>
<keyword evidence="4" id="KW-0479">Metal-binding</keyword>
<dbReference type="NCBIfam" id="NF002537">
    <property type="entry name" value="PRK02090.1"/>
    <property type="match status" value="1"/>
</dbReference>
<dbReference type="RefSeq" id="WP_073217375.1">
    <property type="nucleotide sequence ID" value="NZ_FNNS01000011.1"/>
</dbReference>
<dbReference type="GO" id="GO:0019379">
    <property type="term" value="P:sulfate assimilation, phosphoadenylyl sulfate reduction by phosphoadenylyl-sulfate reductase (thioredoxin)"/>
    <property type="evidence" value="ECO:0007669"/>
    <property type="project" value="UniProtKB-UniRule"/>
</dbReference>
<keyword evidence="4" id="KW-0408">Iron</keyword>
<feature type="binding site" evidence="4">
    <location>
        <position position="108"/>
    </location>
    <ligand>
        <name>[4Fe-4S] cluster</name>
        <dbReference type="ChEBI" id="CHEBI:49883"/>
    </ligand>
</feature>
<dbReference type="GO" id="GO:0005737">
    <property type="term" value="C:cytoplasm"/>
    <property type="evidence" value="ECO:0007669"/>
    <property type="project" value="UniProtKB-SubCell"/>
</dbReference>
<name>A0A1M6GJ69_9FLAO</name>
<evidence type="ECO:0000313" key="6">
    <source>
        <dbReference type="EMBL" id="SHJ09958.1"/>
    </source>
</evidence>
<feature type="domain" description="Phosphoadenosine phosphosulphate reductase" evidence="5">
    <location>
        <begin position="26"/>
        <end position="195"/>
    </location>
</feature>
<comment type="similarity">
    <text evidence="1 4">Belongs to the PAPS reductase family. CysH subfamily.</text>
</comment>
<dbReference type="GO" id="GO:0070814">
    <property type="term" value="P:hydrogen sulfide biosynthetic process"/>
    <property type="evidence" value="ECO:0007669"/>
    <property type="project" value="UniProtKB-UniRule"/>
</dbReference>
<dbReference type="PANTHER" id="PTHR46509">
    <property type="entry name" value="PHOSPHOADENOSINE PHOSPHOSULFATE REDUCTASE"/>
    <property type="match status" value="1"/>
</dbReference>
<evidence type="ECO:0000259" key="5">
    <source>
        <dbReference type="Pfam" id="PF01507"/>
    </source>
</evidence>
<gene>
    <name evidence="4" type="primary">cysH</name>
    <name evidence="6" type="ORF">SAMN04487908_10997</name>
</gene>
<reference evidence="7" key="1">
    <citation type="submission" date="2016-11" db="EMBL/GenBank/DDBJ databases">
        <authorList>
            <person name="Varghese N."/>
            <person name="Submissions S."/>
        </authorList>
    </citation>
    <scope>NUCLEOTIDE SEQUENCE [LARGE SCALE GENOMIC DNA]</scope>
    <source>
        <strain evidence="7">DSM 26349</strain>
    </source>
</reference>
<evidence type="ECO:0000256" key="2">
    <source>
        <dbReference type="ARBA" id="ARBA00023002"/>
    </source>
</evidence>
<accession>A0A1M6GJ69</accession>
<keyword evidence="7" id="KW-1185">Reference proteome</keyword>
<dbReference type="InterPro" id="IPR002500">
    <property type="entry name" value="PAPS_reduct_dom"/>
</dbReference>
<dbReference type="InterPro" id="IPR004511">
    <property type="entry name" value="PAPS/APS_Rdtase"/>
</dbReference>
<evidence type="ECO:0000313" key="7">
    <source>
        <dbReference type="Proteomes" id="UP000184172"/>
    </source>
</evidence>
<dbReference type="NCBIfam" id="TIGR00434">
    <property type="entry name" value="cysH"/>
    <property type="match status" value="1"/>
</dbReference>
<comment type="function">
    <text evidence="4">Catalyzes the formation of sulfite from adenosine 5'-phosphosulfate (APS) using thioredoxin as an electron donor.</text>
</comment>
<comment type="catalytic activity">
    <reaction evidence="4">
        <text>[thioredoxin]-disulfide + sulfite + AMP + 2 H(+) = adenosine 5'-phosphosulfate + [thioredoxin]-dithiol</text>
        <dbReference type="Rhea" id="RHEA:21976"/>
        <dbReference type="Rhea" id="RHEA-COMP:10698"/>
        <dbReference type="Rhea" id="RHEA-COMP:10700"/>
        <dbReference type="ChEBI" id="CHEBI:15378"/>
        <dbReference type="ChEBI" id="CHEBI:17359"/>
        <dbReference type="ChEBI" id="CHEBI:29950"/>
        <dbReference type="ChEBI" id="CHEBI:50058"/>
        <dbReference type="ChEBI" id="CHEBI:58243"/>
        <dbReference type="ChEBI" id="CHEBI:456215"/>
        <dbReference type="EC" id="1.8.4.10"/>
    </reaction>
</comment>
<sequence>MDVQVENTVQLLENNIFSFEKEKRNIYASSSFQTQSVPLLHIIGKHFPQVKIIFLDTGFLFPETYAFKEQLERIFNLDIITLKSNTSLIQQRDNRTGLFQYALDPDYCCFINKVSPLDDFLQSGDIWISGVRRDQTSVRKEMKTLEYKEHGIVKLHPMLEWNSRDIYQYIQKNNLPKHPLEKEGFISIGCVPCTYKWTDGTERGGRWVGSKKTECGLHSNK</sequence>
<dbReference type="Gene3D" id="3.40.50.620">
    <property type="entry name" value="HUPs"/>
    <property type="match status" value="1"/>
</dbReference>
<feature type="binding site" evidence="4">
    <location>
        <position position="109"/>
    </location>
    <ligand>
        <name>[4Fe-4S] cluster</name>
        <dbReference type="ChEBI" id="CHEBI:49883"/>
    </ligand>
</feature>
<keyword evidence="4" id="KW-0963">Cytoplasm</keyword>
<dbReference type="Pfam" id="PF01507">
    <property type="entry name" value="PAPS_reduct"/>
    <property type="match status" value="1"/>
</dbReference>
<feature type="binding site" evidence="4">
    <location>
        <position position="190"/>
    </location>
    <ligand>
        <name>[4Fe-4S] cluster</name>
        <dbReference type="ChEBI" id="CHEBI:49883"/>
    </ligand>
</feature>
<dbReference type="SUPFAM" id="SSF52402">
    <property type="entry name" value="Adenine nucleotide alpha hydrolases-like"/>
    <property type="match status" value="1"/>
</dbReference>
<protein>
    <recommendedName>
        <fullName evidence="4">Adenosine 5'-phosphosulfate reductase</fullName>
        <shortName evidence="4">APS reductase</shortName>
        <ecNumber evidence="4">1.8.4.10</ecNumber>
    </recommendedName>
    <alternativeName>
        <fullName evidence="4">5'-adenylylsulfate reductase</fullName>
    </alternativeName>
    <alternativeName>
        <fullName evidence="4">Thioredoxin-dependent 5'-adenylylsulfate reductase</fullName>
    </alternativeName>
</protein>
<organism evidence="6 7">
    <name type="scientific">Aequorivita viscosa</name>
    <dbReference type="NCBI Taxonomy" id="797419"/>
    <lineage>
        <taxon>Bacteria</taxon>
        <taxon>Pseudomonadati</taxon>
        <taxon>Bacteroidota</taxon>
        <taxon>Flavobacteriia</taxon>
        <taxon>Flavobacteriales</taxon>
        <taxon>Flavobacteriaceae</taxon>
        <taxon>Aequorivita</taxon>
    </lineage>
</organism>
<dbReference type="GO" id="GO:0004604">
    <property type="term" value="F:phosphoadenylyl-sulfate reductase (thioredoxin) activity"/>
    <property type="evidence" value="ECO:0007669"/>
    <property type="project" value="UniProtKB-UniRule"/>
</dbReference>
<comment type="cofactor">
    <cofactor evidence="4">
        <name>[4Fe-4S] cluster</name>
        <dbReference type="ChEBI" id="CHEBI:49883"/>
    </cofactor>
    <text evidence="4">Binds 1 [4Fe-4S] cluster per subunit.</text>
</comment>
<evidence type="ECO:0000256" key="4">
    <source>
        <dbReference type="HAMAP-Rule" id="MF_00063"/>
    </source>
</evidence>
<dbReference type="STRING" id="797419.SAMN05216556_11116"/>
<dbReference type="GO" id="GO:0043866">
    <property type="term" value="F:adenylyl-sulfate reductase (thioredoxin) activity"/>
    <property type="evidence" value="ECO:0007669"/>
    <property type="project" value="UniProtKB-EC"/>
</dbReference>
<evidence type="ECO:0000256" key="1">
    <source>
        <dbReference type="ARBA" id="ARBA00009732"/>
    </source>
</evidence>
<proteinExistence type="inferred from homology"/>
<dbReference type="GO" id="GO:0051539">
    <property type="term" value="F:4 iron, 4 sulfur cluster binding"/>
    <property type="evidence" value="ECO:0007669"/>
    <property type="project" value="UniProtKB-UniRule"/>
</dbReference>
<feature type="binding site" evidence="4">
    <location>
        <position position="193"/>
    </location>
    <ligand>
        <name>[4Fe-4S] cluster</name>
        <dbReference type="ChEBI" id="CHEBI:49883"/>
    </ligand>
</feature>
<feature type="active site" description="Nucleophile; cysteine thiosulfonate intermediate" evidence="4">
    <location>
        <position position="215"/>
    </location>
</feature>
<dbReference type="PANTHER" id="PTHR46509:SF1">
    <property type="entry name" value="PHOSPHOADENOSINE PHOSPHOSULFATE REDUCTASE"/>
    <property type="match status" value="1"/>
</dbReference>
<comment type="subcellular location">
    <subcellularLocation>
        <location evidence="4">Cytoplasm</location>
    </subcellularLocation>
</comment>
<dbReference type="PIRSF" id="PIRSF000857">
    <property type="entry name" value="PAPS_reductase"/>
    <property type="match status" value="1"/>
</dbReference>
<dbReference type="GO" id="GO:0046872">
    <property type="term" value="F:metal ion binding"/>
    <property type="evidence" value="ECO:0007669"/>
    <property type="project" value="UniProtKB-KW"/>
</dbReference>
<dbReference type="HAMAP" id="MF_00063">
    <property type="entry name" value="CysH"/>
    <property type="match status" value="1"/>
</dbReference>
<evidence type="ECO:0000256" key="3">
    <source>
        <dbReference type="ARBA" id="ARBA00024327"/>
    </source>
</evidence>
<dbReference type="OrthoDB" id="9794018at2"/>
<dbReference type="EMBL" id="FQYV01000009">
    <property type="protein sequence ID" value="SHJ09958.1"/>
    <property type="molecule type" value="Genomic_DNA"/>
</dbReference>
<dbReference type="Proteomes" id="UP000184172">
    <property type="component" value="Unassembled WGS sequence"/>
</dbReference>